<dbReference type="EMBL" id="FOTW01000005">
    <property type="protein sequence ID" value="SFL55963.1"/>
    <property type="molecule type" value="Genomic_DNA"/>
</dbReference>
<dbReference type="RefSeq" id="WP_342742455.1">
    <property type="nucleotide sequence ID" value="NZ_FOTW01000005.1"/>
</dbReference>
<evidence type="ECO:0000313" key="3">
    <source>
        <dbReference type="Proteomes" id="UP000199470"/>
    </source>
</evidence>
<reference evidence="2 3" key="1">
    <citation type="submission" date="2016-10" db="EMBL/GenBank/DDBJ databases">
        <authorList>
            <person name="de Groot N.N."/>
        </authorList>
    </citation>
    <scope>NUCLEOTIDE SEQUENCE [LARGE SCALE GENOMIC DNA]</scope>
    <source>
        <strain evidence="2 3">ATCC 43154</strain>
    </source>
</reference>
<organism evidence="2 3">
    <name type="scientific">Rugamonas rubra</name>
    <dbReference type="NCBI Taxonomy" id="758825"/>
    <lineage>
        <taxon>Bacteria</taxon>
        <taxon>Pseudomonadati</taxon>
        <taxon>Pseudomonadota</taxon>
        <taxon>Betaproteobacteria</taxon>
        <taxon>Burkholderiales</taxon>
        <taxon>Oxalobacteraceae</taxon>
        <taxon>Telluria group</taxon>
        <taxon>Rugamonas</taxon>
    </lineage>
</organism>
<dbReference type="Gene3D" id="2.40.10.220">
    <property type="entry name" value="predicted glycosyltransferase like domains"/>
    <property type="match status" value="1"/>
</dbReference>
<evidence type="ECO:0000313" key="2">
    <source>
        <dbReference type="EMBL" id="SFL55963.1"/>
    </source>
</evidence>
<dbReference type="STRING" id="758825.SAMN02982985_00676"/>
<feature type="region of interest" description="Disordered" evidence="1">
    <location>
        <begin position="1"/>
        <end position="21"/>
    </location>
</feature>
<protein>
    <submittedName>
        <fullName evidence="2">C-di-GMP-binding flagellar brake protein YcgR, contains PilZNR and PilZ domains</fullName>
    </submittedName>
</protein>
<name>A0A1I4IPN9_9BURK</name>
<keyword evidence="2" id="KW-0282">Flagellum</keyword>
<sequence>MNDPLPNEFRRGPPRLSDAVEPIPFGSKPHDMTDPDEIGNSLALLAETGDPVSIYPASSTNVVMGRIRSVDPDHPYFVLELNEGEYIPPGECVLVAWLRSAKMQFKLSSPDWSPLANQPTLVPAAFPEKCQILNRRAAQRLETPLGIYYLASFVLNGKPYELQLYDFSAGGVGMRAAPRDAVGLHVGRRLQRVRLELGPEAVMIADLDIRLSRTFRSFLLGEQVQIGCQFANLSPLMQEELARQLDHLGASRKAGGH</sequence>
<gene>
    <name evidence="2" type="ORF">SAMN02982985_00676</name>
</gene>
<keyword evidence="2" id="KW-0966">Cell projection</keyword>
<dbReference type="AlphaFoldDB" id="A0A1I4IPN9"/>
<keyword evidence="2" id="KW-0969">Cilium</keyword>
<evidence type="ECO:0000256" key="1">
    <source>
        <dbReference type="SAM" id="MobiDB-lite"/>
    </source>
</evidence>
<accession>A0A1I4IPN9</accession>
<dbReference type="Proteomes" id="UP000199470">
    <property type="component" value="Unassembled WGS sequence"/>
</dbReference>
<proteinExistence type="predicted"/>
<keyword evidence="3" id="KW-1185">Reference proteome</keyword>